<feature type="domain" description="Electron transfer flavoprotein alpha/beta-subunit N-terminal" evidence="13">
    <location>
        <begin position="490"/>
        <end position="679"/>
    </location>
</feature>
<comment type="subunit">
    <text evidence="3">Heterodimer of an alpha and a beta subunit.</text>
</comment>
<dbReference type="Gene3D" id="3.40.50.1220">
    <property type="entry name" value="TPP-binding domain"/>
    <property type="match status" value="1"/>
</dbReference>
<dbReference type="InterPro" id="IPR020904">
    <property type="entry name" value="Sc_DH/Rdtase_CS"/>
</dbReference>
<dbReference type="Proteomes" id="UP000521872">
    <property type="component" value="Unassembled WGS sequence"/>
</dbReference>
<keyword evidence="11" id="KW-0496">Mitochondrion</keyword>
<dbReference type="GO" id="GO:0009055">
    <property type="term" value="F:electron transfer activity"/>
    <property type="evidence" value="ECO:0007669"/>
    <property type="project" value="InterPro"/>
</dbReference>
<dbReference type="SUPFAM" id="SSF51735">
    <property type="entry name" value="NAD(P)-binding Rossmann-fold domains"/>
    <property type="match status" value="1"/>
</dbReference>
<dbReference type="SUPFAM" id="SSF52467">
    <property type="entry name" value="DHS-like NAD/FAD-binding domain"/>
    <property type="match status" value="1"/>
</dbReference>
<keyword evidence="8" id="KW-0521">NADP</keyword>
<dbReference type="InterPro" id="IPR014731">
    <property type="entry name" value="ETF_asu_C"/>
</dbReference>
<dbReference type="InterPro" id="IPR036291">
    <property type="entry name" value="NAD(P)-bd_dom_sf"/>
</dbReference>
<dbReference type="InterPro" id="IPR018206">
    <property type="entry name" value="ETF_asu_C_CS"/>
</dbReference>
<protein>
    <recommendedName>
        <fullName evidence="4">Probable electron transfer flavoprotein subunit alpha, mitochondrial</fullName>
    </recommendedName>
</protein>
<keyword evidence="9" id="KW-0809">Transit peptide</keyword>
<evidence type="ECO:0000256" key="6">
    <source>
        <dbReference type="ARBA" id="ARBA00022630"/>
    </source>
</evidence>
<keyword evidence="6" id="KW-0285">Flavoprotein</keyword>
<dbReference type="Pfam" id="PF01012">
    <property type="entry name" value="ETF"/>
    <property type="match status" value="1"/>
</dbReference>
<dbReference type="InterPro" id="IPR001308">
    <property type="entry name" value="ETF_a/FixB"/>
</dbReference>
<dbReference type="PROSITE" id="PS00061">
    <property type="entry name" value="ADH_SHORT"/>
    <property type="match status" value="1"/>
</dbReference>
<dbReference type="FunFam" id="3.40.50.1220:FF:000001">
    <property type="entry name" value="Electron transfer flavoprotein, alpha subunit"/>
    <property type="match status" value="1"/>
</dbReference>
<keyword evidence="5" id="KW-0813">Transport</keyword>
<dbReference type="GO" id="GO:0033539">
    <property type="term" value="P:fatty acid beta-oxidation using acyl-CoA dehydrogenase"/>
    <property type="evidence" value="ECO:0007669"/>
    <property type="project" value="TreeGrafter"/>
</dbReference>
<comment type="subcellular location">
    <subcellularLocation>
        <location evidence="1">Mitochondrion matrix</location>
    </subcellularLocation>
</comment>
<dbReference type="FunFam" id="3.40.50.720:FF:000084">
    <property type="entry name" value="Short-chain dehydrogenase reductase"/>
    <property type="match status" value="1"/>
</dbReference>
<keyword evidence="7" id="KW-0274">FAD</keyword>
<dbReference type="InterPro" id="IPR014730">
    <property type="entry name" value="ETF_a/b_N"/>
</dbReference>
<organism evidence="14 15">
    <name type="scientific">Agrocybe pediades</name>
    <dbReference type="NCBI Taxonomy" id="84607"/>
    <lineage>
        <taxon>Eukaryota</taxon>
        <taxon>Fungi</taxon>
        <taxon>Dikarya</taxon>
        <taxon>Basidiomycota</taxon>
        <taxon>Agaricomycotina</taxon>
        <taxon>Agaricomycetes</taxon>
        <taxon>Agaricomycetidae</taxon>
        <taxon>Agaricales</taxon>
        <taxon>Agaricineae</taxon>
        <taxon>Strophariaceae</taxon>
        <taxon>Agrocybe</taxon>
    </lineage>
</organism>
<dbReference type="PANTHER" id="PTHR43153:SF1">
    <property type="entry name" value="ELECTRON TRANSFER FLAVOPROTEIN SUBUNIT ALPHA, MITOCHONDRIAL"/>
    <property type="match status" value="1"/>
</dbReference>
<evidence type="ECO:0000256" key="7">
    <source>
        <dbReference type="ARBA" id="ARBA00022827"/>
    </source>
</evidence>
<dbReference type="InterPro" id="IPR033947">
    <property type="entry name" value="ETF_alpha_N"/>
</dbReference>
<dbReference type="EMBL" id="JAACJL010000057">
    <property type="protein sequence ID" value="KAF4611833.1"/>
    <property type="molecule type" value="Genomic_DNA"/>
</dbReference>
<dbReference type="PROSITE" id="PS00696">
    <property type="entry name" value="ETF_ALPHA"/>
    <property type="match status" value="1"/>
</dbReference>
<dbReference type="GO" id="GO:0050660">
    <property type="term" value="F:flavin adenine dinucleotide binding"/>
    <property type="evidence" value="ECO:0007669"/>
    <property type="project" value="InterPro"/>
</dbReference>
<dbReference type="PANTHER" id="PTHR43153">
    <property type="entry name" value="ELECTRON TRANSFER FLAVOPROTEIN ALPHA"/>
    <property type="match status" value="1"/>
</dbReference>
<reference evidence="14 15" key="1">
    <citation type="submission" date="2019-12" db="EMBL/GenBank/DDBJ databases">
        <authorList>
            <person name="Floudas D."/>
            <person name="Bentzer J."/>
            <person name="Ahren D."/>
            <person name="Johansson T."/>
            <person name="Persson P."/>
            <person name="Tunlid A."/>
        </authorList>
    </citation>
    <scope>NUCLEOTIDE SEQUENCE [LARGE SCALE GENOMIC DNA]</scope>
    <source>
        <strain evidence="14 15">CBS 102.39</strain>
    </source>
</reference>
<comment type="function">
    <text evidence="12">The electron transfer flavoprotein serves as a specific electron acceptor for several dehydrogenases, including five acyl-CoA dehydrogenases, glutaryl-CoA and sarcosine dehydrogenase. It transfers the electrons to the main mitochondrial respiratory chain via ETF-ubiquinone oxidoreductase (ETF dehydrogenase).</text>
</comment>
<evidence type="ECO:0000256" key="8">
    <source>
        <dbReference type="ARBA" id="ARBA00022857"/>
    </source>
</evidence>
<proteinExistence type="inferred from homology"/>
<dbReference type="InterPro" id="IPR002347">
    <property type="entry name" value="SDR_fam"/>
</dbReference>
<dbReference type="SUPFAM" id="SSF52402">
    <property type="entry name" value="Adenine nucleotide alpha hydrolases-like"/>
    <property type="match status" value="1"/>
</dbReference>
<evidence type="ECO:0000313" key="15">
    <source>
        <dbReference type="Proteomes" id="UP000521872"/>
    </source>
</evidence>
<dbReference type="InterPro" id="IPR029035">
    <property type="entry name" value="DHS-like_NAD/FAD-binding_dom"/>
</dbReference>
<dbReference type="PRINTS" id="PR00081">
    <property type="entry name" value="GDHRDH"/>
</dbReference>
<evidence type="ECO:0000256" key="10">
    <source>
        <dbReference type="ARBA" id="ARBA00022982"/>
    </source>
</evidence>
<dbReference type="SMART" id="SM00893">
    <property type="entry name" value="ETF"/>
    <property type="match status" value="1"/>
</dbReference>
<dbReference type="Pfam" id="PF00766">
    <property type="entry name" value="ETF_alpha"/>
    <property type="match status" value="1"/>
</dbReference>
<dbReference type="InterPro" id="IPR014729">
    <property type="entry name" value="Rossmann-like_a/b/a_fold"/>
</dbReference>
<comment type="caution">
    <text evidence="14">The sequence shown here is derived from an EMBL/GenBank/DDBJ whole genome shotgun (WGS) entry which is preliminary data.</text>
</comment>
<evidence type="ECO:0000256" key="3">
    <source>
        <dbReference type="ARBA" id="ARBA00011355"/>
    </source>
</evidence>
<evidence type="ECO:0000256" key="12">
    <source>
        <dbReference type="ARBA" id="ARBA00025416"/>
    </source>
</evidence>
<evidence type="ECO:0000256" key="9">
    <source>
        <dbReference type="ARBA" id="ARBA00022946"/>
    </source>
</evidence>
<dbReference type="Gene3D" id="3.40.50.720">
    <property type="entry name" value="NAD(P)-binding Rossmann-like Domain"/>
    <property type="match status" value="1"/>
</dbReference>
<evidence type="ECO:0000256" key="1">
    <source>
        <dbReference type="ARBA" id="ARBA00004305"/>
    </source>
</evidence>
<dbReference type="GO" id="GO:0005759">
    <property type="term" value="C:mitochondrial matrix"/>
    <property type="evidence" value="ECO:0007669"/>
    <property type="project" value="UniProtKB-SubCell"/>
</dbReference>
<dbReference type="AlphaFoldDB" id="A0A8H4VJ90"/>
<dbReference type="PRINTS" id="PR00080">
    <property type="entry name" value="SDRFAMILY"/>
</dbReference>
<keyword evidence="10" id="KW-0249">Electron transport</keyword>
<evidence type="ECO:0000256" key="5">
    <source>
        <dbReference type="ARBA" id="ARBA00022448"/>
    </source>
</evidence>
<comment type="similarity">
    <text evidence="2">Belongs to the ETF alpha-subunit/FixB family.</text>
</comment>
<keyword evidence="15" id="KW-1185">Reference proteome</keyword>
<sequence length="813" mass="86615">MFNYLDSNEVDISAVSLINDSPFRSTERSIGYVHSTPPVVVQTVPQRRDAIHWIMHTGAALKYINPRLVFVRSLPSLTPQRHFSTALRFTTPSTHLSPLNKRLFHLTPSLNMSAEDIVTAYSNAVPKKQEQNLPGLDKEMAPHLEYTKQEYWNDGKPYLVEYQGSGKLKGKTAIITGGDSGIGRSAAILFAREGATGITIAYLPEEQADADDAKKMIEDSGAKVNLVAADLMDESSCKGLVDSHIKAFGKLDILVNNASKQIMCKNFEEIDLKNVESTFRSNILQMFAVTKFALPHLKRGSAIINTTSVTAYKGSAGLVDYSSTKGAIVTFTRSLATQLAPKGIRVNGVAPGPIITALQAGSRPADNMEGLGVGMPLHGRAGQPAETGPTYVFLASSDSNIMTGQVIHINSGQHTANDVVEKLNGRRIMSWEMALEAHDWQTGVHDCDRLYPGIDTANNFLRMLRTTSSAFCRRAALARSYATASSSPHALVFLEHRGGVIDAGSLSALTAAEQLGGKVSALVVGSEEHVPGVVEKVKKLKGVTSVLHSSSPQYAEPVPEILSPLLEKLLSSSESGYTHVVSATSSSAKSLLPRVSAKLDSPTVSDVTSLTHDASSGATTFTRPIYAGNAISTVKAPGEIKVKFFTVRGTAFKPAVEGETQAEAQAVKAVQVSDSPTTHLKTTIAKSDRPDLGVASRVVSGGRALKNAETFEKTLYPLADVLGAAVGASRAAVDAGYADNSLQVGQTGKVVAPELYMALGISGAIQHLAGMKDSKLIVAINKDADAPIFQVADVGLVADIFDAVPELTEKLKK</sequence>
<evidence type="ECO:0000259" key="13">
    <source>
        <dbReference type="SMART" id="SM00893"/>
    </source>
</evidence>
<evidence type="ECO:0000313" key="14">
    <source>
        <dbReference type="EMBL" id="KAF4611833.1"/>
    </source>
</evidence>
<accession>A0A8H4VJ90</accession>
<dbReference type="Gene3D" id="3.40.50.620">
    <property type="entry name" value="HUPs"/>
    <property type="match status" value="1"/>
</dbReference>
<dbReference type="CDD" id="cd01715">
    <property type="entry name" value="ETF_alpha"/>
    <property type="match status" value="1"/>
</dbReference>
<evidence type="ECO:0000256" key="4">
    <source>
        <dbReference type="ARBA" id="ARBA00020656"/>
    </source>
</evidence>
<gene>
    <name evidence="14" type="ORF">D9613_004286</name>
</gene>
<evidence type="ECO:0000256" key="11">
    <source>
        <dbReference type="ARBA" id="ARBA00023128"/>
    </source>
</evidence>
<name>A0A8H4VJ90_9AGAR</name>
<evidence type="ECO:0000256" key="2">
    <source>
        <dbReference type="ARBA" id="ARBA00005817"/>
    </source>
</evidence>
<dbReference type="Pfam" id="PF13561">
    <property type="entry name" value="adh_short_C2"/>
    <property type="match status" value="1"/>
</dbReference>